<sequence>MPSPREPPQTELESWPILPRQGIRVFEESGTSPRGLLCTADRDPARQRAGGTGAALAHNLQPPAQETGSSSRTNLMNLTNQRKPNTHPQPVPQDARFWSARPRPPGASDPRRGHTWSSLCALGAFPPRLPSGLC</sequence>
<feature type="compositionally biased region" description="Polar residues" evidence="1">
    <location>
        <begin position="62"/>
        <end position="88"/>
    </location>
</feature>
<dbReference type="Proteomes" id="UP000593571">
    <property type="component" value="Unassembled WGS sequence"/>
</dbReference>
<dbReference type="EMBL" id="JACASE010000017">
    <property type="protein sequence ID" value="KAF6397194.1"/>
    <property type="molecule type" value="Genomic_DNA"/>
</dbReference>
<protein>
    <submittedName>
        <fullName evidence="2">Uncharacterized protein</fullName>
    </submittedName>
</protein>
<organism evidence="2 3">
    <name type="scientific">Rousettus aegyptiacus</name>
    <name type="common">Egyptian fruit bat</name>
    <name type="synonym">Pteropus aegyptiacus</name>
    <dbReference type="NCBI Taxonomy" id="9407"/>
    <lineage>
        <taxon>Eukaryota</taxon>
        <taxon>Metazoa</taxon>
        <taxon>Chordata</taxon>
        <taxon>Craniata</taxon>
        <taxon>Vertebrata</taxon>
        <taxon>Euteleostomi</taxon>
        <taxon>Mammalia</taxon>
        <taxon>Eutheria</taxon>
        <taxon>Laurasiatheria</taxon>
        <taxon>Chiroptera</taxon>
        <taxon>Yinpterochiroptera</taxon>
        <taxon>Pteropodoidea</taxon>
        <taxon>Pteropodidae</taxon>
        <taxon>Rousettinae</taxon>
        <taxon>Rousettus</taxon>
    </lineage>
</organism>
<comment type="caution">
    <text evidence="2">The sequence shown here is derived from an EMBL/GenBank/DDBJ whole genome shotgun (WGS) entry which is preliminary data.</text>
</comment>
<dbReference type="AlphaFoldDB" id="A0A7J8BER8"/>
<gene>
    <name evidence="2" type="ORF">HJG63_009839</name>
</gene>
<name>A0A7J8BER8_ROUAE</name>
<proteinExistence type="predicted"/>
<reference evidence="2 3" key="1">
    <citation type="journal article" date="2020" name="Nature">
        <title>Six reference-quality genomes reveal evolution of bat adaptations.</title>
        <authorList>
            <person name="Jebb D."/>
            <person name="Huang Z."/>
            <person name="Pippel M."/>
            <person name="Hughes G.M."/>
            <person name="Lavrichenko K."/>
            <person name="Devanna P."/>
            <person name="Winkler S."/>
            <person name="Jermiin L.S."/>
            <person name="Skirmuntt E.C."/>
            <person name="Katzourakis A."/>
            <person name="Burkitt-Gray L."/>
            <person name="Ray D.A."/>
            <person name="Sullivan K.A.M."/>
            <person name="Roscito J.G."/>
            <person name="Kirilenko B.M."/>
            <person name="Davalos L.M."/>
            <person name="Corthals A.P."/>
            <person name="Power M.L."/>
            <person name="Jones G."/>
            <person name="Ransome R.D."/>
            <person name="Dechmann D.K.N."/>
            <person name="Locatelli A.G."/>
            <person name="Puechmaille S.J."/>
            <person name="Fedrigo O."/>
            <person name="Jarvis E.D."/>
            <person name="Hiller M."/>
            <person name="Vernes S.C."/>
            <person name="Myers E.W."/>
            <person name="Teeling E.C."/>
        </authorList>
    </citation>
    <scope>NUCLEOTIDE SEQUENCE [LARGE SCALE GENOMIC DNA]</scope>
    <source>
        <strain evidence="2">MRouAeg1</strain>
        <tissue evidence="2">Muscle</tissue>
    </source>
</reference>
<feature type="region of interest" description="Disordered" evidence="1">
    <location>
        <begin position="26"/>
        <end position="112"/>
    </location>
</feature>
<evidence type="ECO:0000313" key="2">
    <source>
        <dbReference type="EMBL" id="KAF6397194.1"/>
    </source>
</evidence>
<evidence type="ECO:0000256" key="1">
    <source>
        <dbReference type="SAM" id="MobiDB-lite"/>
    </source>
</evidence>
<keyword evidence="3" id="KW-1185">Reference proteome</keyword>
<accession>A0A7J8BER8</accession>
<evidence type="ECO:0000313" key="3">
    <source>
        <dbReference type="Proteomes" id="UP000593571"/>
    </source>
</evidence>